<dbReference type="RefSeq" id="WP_157526622.1">
    <property type="nucleotide sequence ID" value="NZ_CP066775.1"/>
</dbReference>
<dbReference type="KEGG" id="mgik:GO620_005320"/>
<evidence type="ECO:0000313" key="2">
    <source>
        <dbReference type="Proteomes" id="UP000429232"/>
    </source>
</evidence>
<reference evidence="1 2" key="1">
    <citation type="submission" date="2020-12" db="EMBL/GenBank/DDBJ databases">
        <title>HMF7856_wgs.fasta genome submission.</title>
        <authorList>
            <person name="Kang H."/>
            <person name="Kim H."/>
            <person name="Joh K."/>
        </authorList>
    </citation>
    <scope>NUCLEOTIDE SEQUENCE [LARGE SCALE GENOMIC DNA]</scope>
    <source>
        <strain evidence="1 2">HMF7856</strain>
    </source>
</reference>
<dbReference type="GO" id="GO:0015562">
    <property type="term" value="F:efflux transmembrane transporter activity"/>
    <property type="evidence" value="ECO:0007669"/>
    <property type="project" value="InterPro"/>
</dbReference>
<accession>A0A6I4I1R7</accession>
<gene>
    <name evidence="1" type="ORF">GO620_005320</name>
</gene>
<dbReference type="Gene3D" id="1.20.1600.10">
    <property type="entry name" value="Outer membrane efflux proteins (OEP)"/>
    <property type="match status" value="1"/>
</dbReference>
<sequence length="247" mass="27712">MRKYLITLKITAVLLVCFTLSAKAQTGLIQEISEVYLTKLVETARLHYPRVKTYNSRIKIAEGNVAKAKLSYFDEFTLSYIYSPHAGQGTTGVAATNPVSTTTGATTTIASNYNYFNSIQVGFFFNPTNFLIKPHNVRQSKEELNIAYNDQAEYLITLRTDIKKLYYVFKTREAELKVQIQNASLDDQTLTLEKRRFEKGEETFELYSKAVAGASANTLARIAAESGYLAAKADLEALLGEKIENIR</sequence>
<dbReference type="Proteomes" id="UP000429232">
    <property type="component" value="Chromosome"/>
</dbReference>
<evidence type="ECO:0000313" key="1">
    <source>
        <dbReference type="EMBL" id="QQL50879.1"/>
    </source>
</evidence>
<keyword evidence="2" id="KW-1185">Reference proteome</keyword>
<dbReference type="AlphaFoldDB" id="A0A6I4I1R7"/>
<name>A0A6I4I1R7_9SPHI</name>
<dbReference type="SUPFAM" id="SSF56954">
    <property type="entry name" value="Outer membrane efflux proteins (OEP)"/>
    <property type="match status" value="1"/>
</dbReference>
<dbReference type="EMBL" id="CP066775">
    <property type="protein sequence ID" value="QQL50879.1"/>
    <property type="molecule type" value="Genomic_DNA"/>
</dbReference>
<protein>
    <submittedName>
        <fullName evidence="1">TolC family protein</fullName>
    </submittedName>
</protein>
<proteinExistence type="predicted"/>
<organism evidence="1 2">
    <name type="scientific">Mucilaginibacter ginkgonis</name>
    <dbReference type="NCBI Taxonomy" id="2682091"/>
    <lineage>
        <taxon>Bacteria</taxon>
        <taxon>Pseudomonadati</taxon>
        <taxon>Bacteroidota</taxon>
        <taxon>Sphingobacteriia</taxon>
        <taxon>Sphingobacteriales</taxon>
        <taxon>Sphingobacteriaceae</taxon>
        <taxon>Mucilaginibacter</taxon>
    </lineage>
</organism>